<sequence length="856" mass="97831">MDLEEEQKTQWIRDAGQKLIDQIQKSFEDALEIARNIKLEWSGWFSTGFLRLKCLCDDSRLDGYFYQQYLCPAYNNLQDKSKQFIVNFSKSSDDTNTKFYNEFKRQFPNIEKEIKQRGENSLFREKFLTELKIKQYTISLAQAISRFIPLFTAVDLQRARNLHIDQQITVRNSDKSIIGKDFNALIGGSGKDQLRFISSSITADFGVHIDRAQTSNCGNVTIDNLSNDDATVELKDIQENKLKIKLASNSVNVGEKIDIQFSIVEQSSEEPSISCIFFKIVAKSKKKQNQTAICEIRAFIRRTPLCALIESSSSLMLSSATSCTLAPKNFTEIVTITHHIPQASLSSRAIDWSVNSSSINVANKPSVTMNKEQHKMVIQFESDTTGLCAGQMTVGFGLSELYKLNLKVPVSRIPLIKIYHPADPKLPDISLVYSDYTHIVVQNNGDLEREIQLNSSEEDVFYPQSFLLNPKSSKLIKIMLCNAEQHIISAGRSKFTIKLIRTKPSFSQHQGIYIKEGVYFPCFKINVDGSSEFKYMKRQSFSNGQYPTIVTENDCINKILPMKAQQEYHSMKRWILDQQQGLKSIEANITVPPEACVIWAENGKNHQYFRIIDQTLDKYIKDDVDKIEEVNRITEIQTAEITKLLVEASNLFLTRSNKLNQIDHDSVIKSAQNGAKERNNEQTFSLFILALDNEVQRQHDKTIPEIITEICREVTKREDWSTSIPAVPSNWTGKDKEKKIKGMHLIWGTITLLSTLRNPLTLTQHEIKVYRERIIQGPLTTKFDRELHQQEDIDFDQESNGEEIDCVGVIDGRFTKAENVELLLEKIENLNPPEFPPLTGNQENDKPISNKDLLIQ</sequence>
<comment type="caution">
    <text evidence="2">The sequence shown here is derived from an EMBL/GenBank/DDBJ whole genome shotgun (WGS) entry which is preliminary data.</text>
</comment>
<dbReference type="AlphaFoldDB" id="A0A5J4VT46"/>
<accession>A0A5J4VT46</accession>
<proteinExistence type="predicted"/>
<dbReference type="Proteomes" id="UP000324800">
    <property type="component" value="Unassembled WGS sequence"/>
</dbReference>
<reference evidence="2 3" key="1">
    <citation type="submission" date="2019-03" db="EMBL/GenBank/DDBJ databases">
        <title>Single cell metagenomics reveals metabolic interactions within the superorganism composed of flagellate Streblomastix strix and complex community of Bacteroidetes bacteria on its surface.</title>
        <authorList>
            <person name="Treitli S.C."/>
            <person name="Kolisko M."/>
            <person name="Husnik F."/>
            <person name="Keeling P."/>
            <person name="Hampl V."/>
        </authorList>
    </citation>
    <scope>NUCLEOTIDE SEQUENCE [LARGE SCALE GENOMIC DNA]</scope>
    <source>
        <strain evidence="2">ST1C</strain>
    </source>
</reference>
<feature type="non-terminal residue" evidence="2">
    <location>
        <position position="856"/>
    </location>
</feature>
<name>A0A5J4VT46_9EUKA</name>
<evidence type="ECO:0000313" key="3">
    <source>
        <dbReference type="Proteomes" id="UP000324800"/>
    </source>
</evidence>
<evidence type="ECO:0000313" key="2">
    <source>
        <dbReference type="EMBL" id="KAA6385782.1"/>
    </source>
</evidence>
<dbReference type="EMBL" id="SNRW01005108">
    <property type="protein sequence ID" value="KAA6385782.1"/>
    <property type="molecule type" value="Genomic_DNA"/>
</dbReference>
<organism evidence="2 3">
    <name type="scientific">Streblomastix strix</name>
    <dbReference type="NCBI Taxonomy" id="222440"/>
    <lineage>
        <taxon>Eukaryota</taxon>
        <taxon>Metamonada</taxon>
        <taxon>Preaxostyla</taxon>
        <taxon>Oxymonadida</taxon>
        <taxon>Streblomastigidae</taxon>
        <taxon>Streblomastix</taxon>
    </lineage>
</organism>
<feature type="region of interest" description="Disordered" evidence="1">
    <location>
        <begin position="831"/>
        <end position="856"/>
    </location>
</feature>
<gene>
    <name evidence="2" type="ORF">EZS28_018690</name>
</gene>
<evidence type="ECO:0000256" key="1">
    <source>
        <dbReference type="SAM" id="MobiDB-lite"/>
    </source>
</evidence>
<protein>
    <submittedName>
        <fullName evidence="2">Uncharacterized protein</fullName>
    </submittedName>
</protein>